<keyword evidence="3" id="KW-0695">RNA-directed DNA polymerase</keyword>
<dbReference type="CDD" id="cd01651">
    <property type="entry name" value="RT_G2_intron"/>
    <property type="match status" value="1"/>
</dbReference>
<name>A0ABY9YZ80_9GAMM</name>
<comment type="similarity">
    <text evidence="1">Belongs to the bacterial reverse transcriptase family.</text>
</comment>
<dbReference type="InterPro" id="IPR030931">
    <property type="entry name" value="Group_II_RT_mat"/>
</dbReference>
<evidence type="ECO:0000256" key="1">
    <source>
        <dbReference type="ARBA" id="ARBA00034120"/>
    </source>
</evidence>
<accession>A0ABY9YZ80</accession>
<dbReference type="InterPro" id="IPR013597">
    <property type="entry name" value="Mat_intron_G2"/>
</dbReference>
<dbReference type="InterPro" id="IPR000477">
    <property type="entry name" value="RT_dom"/>
</dbReference>
<feature type="domain" description="Reverse transcriptase" evidence="2">
    <location>
        <begin position="55"/>
        <end position="294"/>
    </location>
</feature>
<protein>
    <submittedName>
        <fullName evidence="3">Group II intron reverse transcriptase/maturase</fullName>
        <ecNumber evidence="3">2.7.7.49</ecNumber>
    </submittedName>
</protein>
<proteinExistence type="inferred from homology"/>
<gene>
    <name evidence="3" type="primary">ltrA</name>
    <name evidence="3" type="ORF">P1P91_14805</name>
</gene>
<reference evidence="3 4" key="1">
    <citation type="submission" date="2023-03" db="EMBL/GenBank/DDBJ databases">
        <title>Halomonas sp. nov., isolated from Korean tranditional fermented seafood 'Jeotgal'.</title>
        <authorList>
            <person name="Kim B."/>
            <person name="Shin N.-R."/>
        </authorList>
    </citation>
    <scope>NUCLEOTIDE SEQUENCE [LARGE SCALE GENOMIC DNA]</scope>
    <source>
        <strain evidence="3 4">SG2L-4</strain>
    </source>
</reference>
<dbReference type="SUPFAM" id="SSF56672">
    <property type="entry name" value="DNA/RNA polymerases"/>
    <property type="match status" value="1"/>
</dbReference>
<keyword evidence="3" id="KW-0808">Transferase</keyword>
<evidence type="ECO:0000313" key="4">
    <source>
        <dbReference type="Proteomes" id="UP001301869"/>
    </source>
</evidence>
<dbReference type="EMBL" id="CP119391">
    <property type="protein sequence ID" value="WNK20062.1"/>
    <property type="molecule type" value="Genomic_DNA"/>
</dbReference>
<dbReference type="RefSeq" id="WP_311883597.1">
    <property type="nucleotide sequence ID" value="NZ_CP119391.1"/>
</dbReference>
<dbReference type="Proteomes" id="UP001301869">
    <property type="component" value="Chromosome"/>
</dbReference>
<dbReference type="PANTHER" id="PTHR34047:SF3">
    <property type="entry name" value="BLR2052 PROTEIN"/>
    <property type="match status" value="1"/>
</dbReference>
<dbReference type="InterPro" id="IPR051083">
    <property type="entry name" value="GrpII_Intron_Splice-Mob/Def"/>
</dbReference>
<keyword evidence="4" id="KW-1185">Reference proteome</keyword>
<dbReference type="InterPro" id="IPR043502">
    <property type="entry name" value="DNA/RNA_pol_sf"/>
</dbReference>
<evidence type="ECO:0000313" key="3">
    <source>
        <dbReference type="EMBL" id="WNK20062.1"/>
    </source>
</evidence>
<dbReference type="Pfam" id="PF08388">
    <property type="entry name" value="GIIM"/>
    <property type="match status" value="1"/>
</dbReference>
<dbReference type="EC" id="2.7.7.49" evidence="3"/>
<dbReference type="PANTHER" id="PTHR34047">
    <property type="entry name" value="NUCLEAR INTRON MATURASE 1, MITOCHONDRIAL-RELATED"/>
    <property type="match status" value="1"/>
</dbReference>
<sequence>MRQDDLRVMAKPFEIPKRTLWEAWKRVAANKGAPGVDKESIPAFQDKLGPNLYKLWNRMSSGSYHPAPVRQVLIPKGDGQFRPLGIPTVGDRVAQMAVKMILEPRLERLFHTSSFGYRPGRGAHQAVMQARRNCWRYDWVVDLDMKAFFDTIDHDLLMKAVEKHVPEPWIRLYIRRWLKAPVMQEDGSKVERDRGTPQGGVISPILANLFLHYAFDAWMARTFPHLPFERYADDVVCHCRTKEEAEALLTALHYRMSECRLELHPEKTKVVYCKDGRRKGGHPHTRFDFLGFSFHARTVQDKQGNLFTGFNPGVSRKALKRIHETLRRMNINRATWADLRQLADWLNPMVRGWVTYYGKFYPQPLERALVKIDLRLGRWARNKYKRLRGHKRRSWAWVKKVREAQPTLFAHWEFVYSKKVG</sequence>
<dbReference type="NCBIfam" id="TIGR04416">
    <property type="entry name" value="group_II_RT_mat"/>
    <property type="match status" value="1"/>
</dbReference>
<dbReference type="GO" id="GO:0003964">
    <property type="term" value="F:RNA-directed DNA polymerase activity"/>
    <property type="evidence" value="ECO:0007669"/>
    <property type="project" value="UniProtKB-KW"/>
</dbReference>
<dbReference type="Pfam" id="PF00078">
    <property type="entry name" value="RVT_1"/>
    <property type="match status" value="1"/>
</dbReference>
<dbReference type="PROSITE" id="PS50878">
    <property type="entry name" value="RT_POL"/>
    <property type="match status" value="1"/>
</dbReference>
<evidence type="ECO:0000259" key="2">
    <source>
        <dbReference type="PROSITE" id="PS50878"/>
    </source>
</evidence>
<keyword evidence="3" id="KW-0548">Nucleotidyltransferase</keyword>
<organism evidence="3 4">
    <name type="scientific">Halomonas piscis</name>
    <dbReference type="NCBI Taxonomy" id="3031727"/>
    <lineage>
        <taxon>Bacteria</taxon>
        <taxon>Pseudomonadati</taxon>
        <taxon>Pseudomonadota</taxon>
        <taxon>Gammaproteobacteria</taxon>
        <taxon>Oceanospirillales</taxon>
        <taxon>Halomonadaceae</taxon>
        <taxon>Halomonas</taxon>
    </lineage>
</organism>